<sequence>MTPTVNCLSSPAPRTPAPRPRGHWLWVTLLLGIAVAGYAVLERTGTPLSGLKIETGSIPGQDWHGNVRRSSPGY</sequence>
<keyword evidence="2" id="KW-0472">Membrane</keyword>
<dbReference type="Proteomes" id="UP000182466">
    <property type="component" value="Unassembled WGS sequence"/>
</dbReference>
<feature type="region of interest" description="Disordered" evidence="1">
    <location>
        <begin position="1"/>
        <end position="20"/>
    </location>
</feature>
<keyword evidence="2" id="KW-1133">Transmembrane helix</keyword>
<organism evidence="3 4">
    <name type="scientific">Sedimentitalea nanhaiensis</name>
    <dbReference type="NCBI Taxonomy" id="999627"/>
    <lineage>
        <taxon>Bacteria</taxon>
        <taxon>Pseudomonadati</taxon>
        <taxon>Pseudomonadota</taxon>
        <taxon>Alphaproteobacteria</taxon>
        <taxon>Rhodobacterales</taxon>
        <taxon>Paracoccaceae</taxon>
        <taxon>Sedimentitalea</taxon>
    </lineage>
</organism>
<evidence type="ECO:0000256" key="2">
    <source>
        <dbReference type="SAM" id="Phobius"/>
    </source>
</evidence>
<dbReference type="EMBL" id="FPAW01000002">
    <property type="protein sequence ID" value="SFT46046.1"/>
    <property type="molecule type" value="Genomic_DNA"/>
</dbReference>
<dbReference type="RefSeq" id="WP_139236269.1">
    <property type="nucleotide sequence ID" value="NZ_FPAW01000002.1"/>
</dbReference>
<protein>
    <submittedName>
        <fullName evidence="3">Uncharacterized protein</fullName>
    </submittedName>
</protein>
<proteinExistence type="predicted"/>
<accession>A0A1I6Y6D5</accession>
<keyword evidence="2" id="KW-0812">Transmembrane</keyword>
<evidence type="ECO:0000313" key="4">
    <source>
        <dbReference type="Proteomes" id="UP000182466"/>
    </source>
</evidence>
<evidence type="ECO:0000256" key="1">
    <source>
        <dbReference type="SAM" id="MobiDB-lite"/>
    </source>
</evidence>
<reference evidence="3 4" key="1">
    <citation type="submission" date="2016-10" db="EMBL/GenBank/DDBJ databases">
        <authorList>
            <person name="de Groot N.N."/>
        </authorList>
    </citation>
    <scope>NUCLEOTIDE SEQUENCE [LARGE SCALE GENOMIC DNA]</scope>
    <source>
        <strain evidence="3 4">CGMCC 1.10959</strain>
    </source>
</reference>
<dbReference type="OrthoDB" id="7709208at2"/>
<name>A0A1I6Y6D5_9RHOB</name>
<dbReference type="AlphaFoldDB" id="A0A1I6Y6D5"/>
<evidence type="ECO:0000313" key="3">
    <source>
        <dbReference type="EMBL" id="SFT46046.1"/>
    </source>
</evidence>
<feature type="transmembrane region" description="Helical" evidence="2">
    <location>
        <begin position="23"/>
        <end position="41"/>
    </location>
</feature>
<keyword evidence="4" id="KW-1185">Reference proteome</keyword>
<gene>
    <name evidence="3" type="ORF">SAMN05216236_10280</name>
</gene>